<protein>
    <submittedName>
        <fullName evidence="1">Uncharacterized protein</fullName>
    </submittedName>
</protein>
<name>A0ACB8RX10_9AGAM</name>
<dbReference type="EMBL" id="MU275885">
    <property type="protein sequence ID" value="KAI0048505.1"/>
    <property type="molecule type" value="Genomic_DNA"/>
</dbReference>
<evidence type="ECO:0000313" key="2">
    <source>
        <dbReference type="Proteomes" id="UP000814033"/>
    </source>
</evidence>
<gene>
    <name evidence="1" type="ORF">FA95DRAFT_1605138</name>
</gene>
<sequence>MTMGSILDGSDCGGNVLGLSIDTSLLTRPPRSLTAPSSSKLSPSMLMRTTDPPVRPPLPSPPPSPTHHPQPKPTRALSPLGIANLDKPSIAEQVHVVELLQSALYTQYPHLVPAPASGDVRLGALADAALHEHRAHAAAHARAAHATAHAARQWDRAADAYEPVRAPDGESWVWRASAPPDAAREPRRASWVEEADAAAWAAEREREDAFAARCEVADVPRPPKRPSALCATPEDLAYYEAGLHASDPPILRLSRTIAPGEPGCVRGPTVRAPLHALYPVHADVFAALVTAPGASASRTMNVFAPRDAFVQYVGLCRVRAVPHAGGLWDVLRRAEFGADALAAYMRAVGAWREAMWLQGRAREIEGEGAGGPLGVVPLVLVEPLGKDLKVVQALRLRWREKPSCAA</sequence>
<reference evidence="1" key="2">
    <citation type="journal article" date="2022" name="New Phytol.">
        <title>Evolutionary transition to the ectomycorrhizal habit in the genomes of a hyperdiverse lineage of mushroom-forming fungi.</title>
        <authorList>
            <person name="Looney B."/>
            <person name="Miyauchi S."/>
            <person name="Morin E."/>
            <person name="Drula E."/>
            <person name="Courty P.E."/>
            <person name="Kohler A."/>
            <person name="Kuo A."/>
            <person name="LaButti K."/>
            <person name="Pangilinan J."/>
            <person name="Lipzen A."/>
            <person name="Riley R."/>
            <person name="Andreopoulos W."/>
            <person name="He G."/>
            <person name="Johnson J."/>
            <person name="Nolan M."/>
            <person name="Tritt A."/>
            <person name="Barry K.W."/>
            <person name="Grigoriev I.V."/>
            <person name="Nagy L.G."/>
            <person name="Hibbett D."/>
            <person name="Henrissat B."/>
            <person name="Matheny P.B."/>
            <person name="Labbe J."/>
            <person name="Martin F.M."/>
        </authorList>
    </citation>
    <scope>NUCLEOTIDE SEQUENCE</scope>
    <source>
        <strain evidence="1">FP105234-sp</strain>
    </source>
</reference>
<proteinExistence type="predicted"/>
<dbReference type="Proteomes" id="UP000814033">
    <property type="component" value="Unassembled WGS sequence"/>
</dbReference>
<keyword evidence="2" id="KW-1185">Reference proteome</keyword>
<organism evidence="1 2">
    <name type="scientific">Auriscalpium vulgare</name>
    <dbReference type="NCBI Taxonomy" id="40419"/>
    <lineage>
        <taxon>Eukaryota</taxon>
        <taxon>Fungi</taxon>
        <taxon>Dikarya</taxon>
        <taxon>Basidiomycota</taxon>
        <taxon>Agaricomycotina</taxon>
        <taxon>Agaricomycetes</taxon>
        <taxon>Russulales</taxon>
        <taxon>Auriscalpiaceae</taxon>
        <taxon>Auriscalpium</taxon>
    </lineage>
</organism>
<accession>A0ACB8RX10</accession>
<evidence type="ECO:0000313" key="1">
    <source>
        <dbReference type="EMBL" id="KAI0048505.1"/>
    </source>
</evidence>
<comment type="caution">
    <text evidence="1">The sequence shown here is derived from an EMBL/GenBank/DDBJ whole genome shotgun (WGS) entry which is preliminary data.</text>
</comment>
<reference evidence="1" key="1">
    <citation type="submission" date="2021-02" db="EMBL/GenBank/DDBJ databases">
        <authorList>
            <consortium name="DOE Joint Genome Institute"/>
            <person name="Ahrendt S."/>
            <person name="Looney B.P."/>
            <person name="Miyauchi S."/>
            <person name="Morin E."/>
            <person name="Drula E."/>
            <person name="Courty P.E."/>
            <person name="Chicoki N."/>
            <person name="Fauchery L."/>
            <person name="Kohler A."/>
            <person name="Kuo A."/>
            <person name="Labutti K."/>
            <person name="Pangilinan J."/>
            <person name="Lipzen A."/>
            <person name="Riley R."/>
            <person name="Andreopoulos W."/>
            <person name="He G."/>
            <person name="Johnson J."/>
            <person name="Barry K.W."/>
            <person name="Grigoriev I.V."/>
            <person name="Nagy L."/>
            <person name="Hibbett D."/>
            <person name="Henrissat B."/>
            <person name="Matheny P.B."/>
            <person name="Labbe J."/>
            <person name="Martin F."/>
        </authorList>
    </citation>
    <scope>NUCLEOTIDE SEQUENCE</scope>
    <source>
        <strain evidence="1">FP105234-sp</strain>
    </source>
</reference>